<dbReference type="InterPro" id="IPR021409">
    <property type="entry name" value="DUF3047"/>
</dbReference>
<comment type="caution">
    <text evidence="1">The sequence shown here is derived from an EMBL/GenBank/DDBJ whole genome shotgun (WGS) entry which is preliminary data.</text>
</comment>
<name>A0ABX1RH87_9PSEU</name>
<dbReference type="Proteomes" id="UP001296706">
    <property type="component" value="Unassembled WGS sequence"/>
</dbReference>
<dbReference type="Gene3D" id="2.60.120.430">
    <property type="entry name" value="Galactose-binding lectin"/>
    <property type="match status" value="1"/>
</dbReference>
<accession>A0ABX1RH87</accession>
<dbReference type="RefSeq" id="WP_169397792.1">
    <property type="nucleotide sequence ID" value="NZ_BAAAJH010000019.1"/>
</dbReference>
<keyword evidence="2" id="KW-1185">Reference proteome</keyword>
<protein>
    <submittedName>
        <fullName evidence="1">DUF3047 domain-containing protein</fullName>
    </submittedName>
</protein>
<dbReference type="EMBL" id="JAAXKY010000076">
    <property type="protein sequence ID" value="NMH79727.1"/>
    <property type="molecule type" value="Genomic_DNA"/>
</dbReference>
<evidence type="ECO:0000313" key="2">
    <source>
        <dbReference type="Proteomes" id="UP001296706"/>
    </source>
</evidence>
<organism evidence="1 2">
    <name type="scientific">Pseudonocardia xinjiangensis</name>
    <dbReference type="NCBI Taxonomy" id="75289"/>
    <lineage>
        <taxon>Bacteria</taxon>
        <taxon>Bacillati</taxon>
        <taxon>Actinomycetota</taxon>
        <taxon>Actinomycetes</taxon>
        <taxon>Pseudonocardiales</taxon>
        <taxon>Pseudonocardiaceae</taxon>
        <taxon>Pseudonocardia</taxon>
    </lineage>
</organism>
<gene>
    <name evidence="1" type="ORF">HF577_21870</name>
</gene>
<dbReference type="Pfam" id="PF11249">
    <property type="entry name" value="DUF3047"/>
    <property type="match status" value="1"/>
</dbReference>
<proteinExistence type="predicted"/>
<reference evidence="1 2" key="1">
    <citation type="submission" date="2020-04" db="EMBL/GenBank/DDBJ databases">
        <authorList>
            <person name="Klaysubun C."/>
            <person name="Duangmal K."/>
            <person name="Lipun K."/>
        </authorList>
    </citation>
    <scope>NUCLEOTIDE SEQUENCE [LARGE SCALE GENOMIC DNA]</scope>
    <source>
        <strain evidence="1 2">JCM 11839</strain>
    </source>
</reference>
<sequence>MIEPAAVHLVLPGDAPSWTGTGIEVRRGDRVTLLGSGRISWSPTHWGGPKYHLWGRVPGGEIFGCTQDTTTVVVDSSGPLELCVHLGTWADRSGTLVTSACADDFSGQHRGSLAVTVLHWPRGADPVDGLAALRPTTADPQLAAAERRRLLDPVVPPAGWSYLLAPGPGDIYRHAVTDGRPAIDVVCDNAAGVLAKDVDVALHGDTTIEWSWRVEALPGAAPENTTWTHDLLGITAVFTPAAPRLNWFWSTALEPEDDTFGCPVPGRAGRETHIPVRRGPAGLGRWRRECRAVRADHERFVGPAPARIRSLQLVAVSHFGHGTGRATFRDIVLQSGGRRIQVL</sequence>
<evidence type="ECO:0000313" key="1">
    <source>
        <dbReference type="EMBL" id="NMH79727.1"/>
    </source>
</evidence>